<evidence type="ECO:0000259" key="1">
    <source>
        <dbReference type="Pfam" id="PF13538"/>
    </source>
</evidence>
<sequence length="483" mass="53732">MHRQIQLNPDQLEAMKRIEHFLNTPSLDAFVLCGSAGTGKTTLVAMIIELVKSLGMESMLVAPTGRAAQILQGKLNARLSFGRELVTVSTIHSAIYYMANLTVHSAPSTDSLDSFQMDFRLRPNGQSFDLLIVDEASMVSDECSPQQEVHFGSGKLLSDLIEYTQRLYQAGVVSRPIKFLFVGDLAQLPPVCSMPSPALSPVYLDTVFGLQSRRYELTTVMRQGDGSGVLALARSIREEIFHPTGSGVQIPFNGRDISPIDFREAVQLIANNVWQQRSSVAVVYSNAIALQYNFGVREMLRGDPYAPVMPKDCLLVTRNSPSTGLCNGDLVTVNSVMTSTLTEEVRYPDGQRIELRFKELRLQTGSGDGEVKHCLVLENLLFSHDRDYLATVQQALRELVRRRNPYVDPESAEFRELLKTEPYGNALQVRFGYALTCHKAQGGEWGQVIVDSTDIRGSAEERLRWLYTAVTRASSSLLFVPSW</sequence>
<feature type="domain" description="UvrD-like helicase C-terminal" evidence="1">
    <location>
        <begin position="432"/>
        <end position="479"/>
    </location>
</feature>
<dbReference type="CDD" id="cd18809">
    <property type="entry name" value="SF1_C_RecD"/>
    <property type="match status" value="1"/>
</dbReference>
<dbReference type="RefSeq" id="WP_188745505.1">
    <property type="nucleotide sequence ID" value="NZ_BMIJ01000001.1"/>
</dbReference>
<reference evidence="3" key="1">
    <citation type="journal article" date="2019" name="Int. J. Syst. Evol. Microbiol.">
        <title>The Global Catalogue of Microorganisms (GCM) 10K type strain sequencing project: providing services to taxonomists for standard genome sequencing and annotation.</title>
        <authorList>
            <consortium name="The Broad Institute Genomics Platform"/>
            <consortium name="The Broad Institute Genome Sequencing Center for Infectious Disease"/>
            <person name="Wu L."/>
            <person name="Ma J."/>
        </authorList>
    </citation>
    <scope>NUCLEOTIDE SEQUENCE [LARGE SCALE GENOMIC DNA]</scope>
    <source>
        <strain evidence="3">CGMCC 1.15341</strain>
    </source>
</reference>
<name>A0ABQ1K257_9GAMM</name>
<evidence type="ECO:0000313" key="2">
    <source>
        <dbReference type="EMBL" id="GGB82100.1"/>
    </source>
</evidence>
<dbReference type="Pfam" id="PF13245">
    <property type="entry name" value="AAA_19"/>
    <property type="match status" value="1"/>
</dbReference>
<dbReference type="InterPro" id="IPR027785">
    <property type="entry name" value="UvrD-like_helicase_C"/>
</dbReference>
<dbReference type="PANTHER" id="PTHR43788">
    <property type="entry name" value="DNA2/NAM7 HELICASE FAMILY MEMBER"/>
    <property type="match status" value="1"/>
</dbReference>
<dbReference type="SUPFAM" id="SSF52540">
    <property type="entry name" value="P-loop containing nucleoside triphosphate hydrolases"/>
    <property type="match status" value="1"/>
</dbReference>
<dbReference type="GO" id="GO:0004519">
    <property type="term" value="F:endonuclease activity"/>
    <property type="evidence" value="ECO:0007669"/>
    <property type="project" value="UniProtKB-KW"/>
</dbReference>
<dbReference type="Gene3D" id="3.40.50.300">
    <property type="entry name" value="P-loop containing nucleotide triphosphate hydrolases"/>
    <property type="match status" value="2"/>
</dbReference>
<dbReference type="Pfam" id="PF13538">
    <property type="entry name" value="UvrD_C_2"/>
    <property type="match status" value="1"/>
</dbReference>
<keyword evidence="3" id="KW-1185">Reference proteome</keyword>
<keyword evidence="2" id="KW-0540">Nuclease</keyword>
<evidence type="ECO:0000313" key="3">
    <source>
        <dbReference type="Proteomes" id="UP000629025"/>
    </source>
</evidence>
<protein>
    <submittedName>
        <fullName evidence="2">ATP-dependent endonuclease</fullName>
    </submittedName>
</protein>
<proteinExistence type="predicted"/>
<comment type="caution">
    <text evidence="2">The sequence shown here is derived from an EMBL/GenBank/DDBJ whole genome shotgun (WGS) entry which is preliminary data.</text>
</comment>
<organism evidence="2 3">
    <name type="scientific">Marinobacterium zhoushanense</name>
    <dbReference type="NCBI Taxonomy" id="1679163"/>
    <lineage>
        <taxon>Bacteria</taxon>
        <taxon>Pseudomonadati</taxon>
        <taxon>Pseudomonadota</taxon>
        <taxon>Gammaproteobacteria</taxon>
        <taxon>Oceanospirillales</taxon>
        <taxon>Oceanospirillaceae</taxon>
        <taxon>Marinobacterium</taxon>
    </lineage>
</organism>
<keyword evidence="2" id="KW-0255">Endonuclease</keyword>
<dbReference type="InterPro" id="IPR050534">
    <property type="entry name" value="Coronavir_polyprotein_1ab"/>
</dbReference>
<keyword evidence="2" id="KW-0378">Hydrolase</keyword>
<accession>A0ABQ1K257</accession>
<gene>
    <name evidence="2" type="ORF">GCM10011352_04890</name>
</gene>
<dbReference type="EMBL" id="BMIJ01000001">
    <property type="protein sequence ID" value="GGB82100.1"/>
    <property type="molecule type" value="Genomic_DNA"/>
</dbReference>
<dbReference type="Proteomes" id="UP000629025">
    <property type="component" value="Unassembled WGS sequence"/>
</dbReference>
<dbReference type="InterPro" id="IPR027417">
    <property type="entry name" value="P-loop_NTPase"/>
</dbReference>